<dbReference type="CDD" id="cd00190">
    <property type="entry name" value="Tryp_SPc"/>
    <property type="match status" value="1"/>
</dbReference>
<keyword evidence="6" id="KW-0732">Signal</keyword>
<dbReference type="PROSITE" id="PS00135">
    <property type="entry name" value="TRYPSIN_SER"/>
    <property type="match status" value="1"/>
</dbReference>
<dbReference type="Proteomes" id="UP000708208">
    <property type="component" value="Unassembled WGS sequence"/>
</dbReference>
<keyword evidence="3 5" id="KW-0720">Serine protease</keyword>
<evidence type="ECO:0000313" key="8">
    <source>
        <dbReference type="EMBL" id="CAG7729620.1"/>
    </source>
</evidence>
<keyword evidence="2 5" id="KW-0378">Hydrolase</keyword>
<dbReference type="PANTHER" id="PTHR24264">
    <property type="entry name" value="TRYPSIN-RELATED"/>
    <property type="match status" value="1"/>
</dbReference>
<gene>
    <name evidence="8" type="ORF">AFUS01_LOCUS18318</name>
</gene>
<organism evidence="8 9">
    <name type="scientific">Allacma fusca</name>
    <dbReference type="NCBI Taxonomy" id="39272"/>
    <lineage>
        <taxon>Eukaryota</taxon>
        <taxon>Metazoa</taxon>
        <taxon>Ecdysozoa</taxon>
        <taxon>Arthropoda</taxon>
        <taxon>Hexapoda</taxon>
        <taxon>Collembola</taxon>
        <taxon>Symphypleona</taxon>
        <taxon>Sminthuridae</taxon>
        <taxon>Allacma</taxon>
    </lineage>
</organism>
<dbReference type="Pfam" id="PF00089">
    <property type="entry name" value="Trypsin"/>
    <property type="match status" value="1"/>
</dbReference>
<evidence type="ECO:0000256" key="4">
    <source>
        <dbReference type="ARBA" id="ARBA00023157"/>
    </source>
</evidence>
<evidence type="ECO:0000256" key="2">
    <source>
        <dbReference type="ARBA" id="ARBA00022801"/>
    </source>
</evidence>
<comment type="caution">
    <text evidence="8">The sequence shown here is derived from an EMBL/GenBank/DDBJ whole genome shotgun (WGS) entry which is preliminary data.</text>
</comment>
<dbReference type="EMBL" id="CAJVCH010181505">
    <property type="protein sequence ID" value="CAG7729620.1"/>
    <property type="molecule type" value="Genomic_DNA"/>
</dbReference>
<sequence>MFEKSIRVFSLLQILLLSSTGSSLSIRDQNTASAILSDISATTDTNVVFDETVSPTEVREEERLASFGNPRPIYPTQEFDPSDEDPALWIMNNTRVVTKGPTYLTGTYKKCKCGSRCTDYIVNGELARICDYPSTAAIVRAKDDKLFCGGSIINDRYVLTASHCIQSYRKYPEEIYIVVFSTEIAAELKPPGQKLLIEKILMHEKYNSFTVNNDVALIKLATPLILNNAGISPACVPVETSPDYSGKDGTVVGWGTKEENSQETSKTLMRVKVPIITNLKCSTESDASHYKNKITNNMLCAGYEAGGKDSCQGDSGGPLFVEDDDRNMLVGVVSWGVGCARKKSPGVYARVSQFSRWIEENTKDGQYCSE</sequence>
<evidence type="ECO:0000313" key="9">
    <source>
        <dbReference type="Proteomes" id="UP000708208"/>
    </source>
</evidence>
<accession>A0A8J2P2L8</accession>
<dbReference type="GO" id="GO:0006508">
    <property type="term" value="P:proteolysis"/>
    <property type="evidence" value="ECO:0007669"/>
    <property type="project" value="UniProtKB-KW"/>
</dbReference>
<feature type="chain" id="PRO_5035156073" description="Peptidase S1 domain-containing protein" evidence="6">
    <location>
        <begin position="26"/>
        <end position="370"/>
    </location>
</feature>
<dbReference type="SMART" id="SM00020">
    <property type="entry name" value="Tryp_SPc"/>
    <property type="match status" value="1"/>
</dbReference>
<dbReference type="FunFam" id="2.40.10.10:FF:000006">
    <property type="entry name" value="Serine proteinase stubble"/>
    <property type="match status" value="1"/>
</dbReference>
<evidence type="ECO:0000256" key="5">
    <source>
        <dbReference type="RuleBase" id="RU363034"/>
    </source>
</evidence>
<dbReference type="GO" id="GO:0005615">
    <property type="term" value="C:extracellular space"/>
    <property type="evidence" value="ECO:0007669"/>
    <property type="project" value="TreeGrafter"/>
</dbReference>
<dbReference type="PANTHER" id="PTHR24264:SF54">
    <property type="entry name" value="PEPTIDASE S1 DOMAIN-CONTAINING PROTEIN"/>
    <property type="match status" value="1"/>
</dbReference>
<dbReference type="PROSITE" id="PS00134">
    <property type="entry name" value="TRYPSIN_HIS"/>
    <property type="match status" value="1"/>
</dbReference>
<feature type="domain" description="Peptidase S1" evidence="7">
    <location>
        <begin position="121"/>
        <end position="363"/>
    </location>
</feature>
<dbReference type="OrthoDB" id="10012881at2759"/>
<dbReference type="InterPro" id="IPR018114">
    <property type="entry name" value="TRYPSIN_HIS"/>
</dbReference>
<evidence type="ECO:0000256" key="1">
    <source>
        <dbReference type="ARBA" id="ARBA00022670"/>
    </source>
</evidence>
<keyword evidence="9" id="KW-1185">Reference proteome</keyword>
<dbReference type="InterPro" id="IPR033116">
    <property type="entry name" value="TRYPSIN_SER"/>
</dbReference>
<feature type="signal peptide" evidence="6">
    <location>
        <begin position="1"/>
        <end position="25"/>
    </location>
</feature>
<name>A0A8J2P2L8_9HEXA</name>
<dbReference type="InterPro" id="IPR001254">
    <property type="entry name" value="Trypsin_dom"/>
</dbReference>
<evidence type="ECO:0000256" key="3">
    <source>
        <dbReference type="ARBA" id="ARBA00022825"/>
    </source>
</evidence>
<proteinExistence type="predicted"/>
<keyword evidence="1 5" id="KW-0645">Protease</keyword>
<dbReference type="InterPro" id="IPR050127">
    <property type="entry name" value="Serine_Proteases_S1"/>
</dbReference>
<dbReference type="GO" id="GO:0004252">
    <property type="term" value="F:serine-type endopeptidase activity"/>
    <property type="evidence" value="ECO:0007669"/>
    <property type="project" value="InterPro"/>
</dbReference>
<dbReference type="AlphaFoldDB" id="A0A8J2P2L8"/>
<keyword evidence="4" id="KW-1015">Disulfide bond</keyword>
<evidence type="ECO:0000256" key="6">
    <source>
        <dbReference type="SAM" id="SignalP"/>
    </source>
</evidence>
<reference evidence="8" key="1">
    <citation type="submission" date="2021-06" db="EMBL/GenBank/DDBJ databases">
        <authorList>
            <person name="Hodson N. C."/>
            <person name="Mongue J. A."/>
            <person name="Jaron S. K."/>
        </authorList>
    </citation>
    <scope>NUCLEOTIDE SEQUENCE</scope>
</reference>
<evidence type="ECO:0000259" key="7">
    <source>
        <dbReference type="PROSITE" id="PS50240"/>
    </source>
</evidence>
<protein>
    <recommendedName>
        <fullName evidence="7">Peptidase S1 domain-containing protein</fullName>
    </recommendedName>
</protein>
<dbReference type="PROSITE" id="PS50240">
    <property type="entry name" value="TRYPSIN_DOM"/>
    <property type="match status" value="1"/>
</dbReference>